<evidence type="ECO:0000256" key="1">
    <source>
        <dbReference type="ARBA" id="ARBA00001933"/>
    </source>
</evidence>
<dbReference type="EC" id="4.1.3.38" evidence="8 12"/>
<dbReference type="CDD" id="cd01559">
    <property type="entry name" value="ADCL_like"/>
    <property type="match status" value="1"/>
</dbReference>
<accession>A0A1B4V4F7</accession>
<evidence type="ECO:0000256" key="11">
    <source>
        <dbReference type="ARBA" id="ARBA00069174"/>
    </source>
</evidence>
<evidence type="ECO:0000256" key="3">
    <source>
        <dbReference type="ARBA" id="ARBA00011738"/>
    </source>
</evidence>
<dbReference type="EMBL" id="AP014936">
    <property type="protein sequence ID" value="BAU48428.1"/>
    <property type="molecule type" value="Genomic_DNA"/>
</dbReference>
<dbReference type="GO" id="GO:0046656">
    <property type="term" value="P:folic acid biosynthetic process"/>
    <property type="evidence" value="ECO:0007669"/>
    <property type="project" value="UniProtKB-KW"/>
</dbReference>
<dbReference type="FunFam" id="3.20.10.10:FF:000002">
    <property type="entry name" value="D-alanine aminotransferase"/>
    <property type="match status" value="1"/>
</dbReference>
<keyword evidence="6 13" id="KW-0456">Lyase</keyword>
<comment type="cofactor">
    <cofactor evidence="1">
        <name>pyridoxal 5'-phosphate</name>
        <dbReference type="ChEBI" id="CHEBI:597326"/>
    </cofactor>
</comment>
<dbReference type="SUPFAM" id="SSF56752">
    <property type="entry name" value="D-aminoacid aminotransferase-like PLP-dependent enzymes"/>
    <property type="match status" value="1"/>
</dbReference>
<dbReference type="Proteomes" id="UP000218899">
    <property type="component" value="Chromosome"/>
</dbReference>
<dbReference type="GO" id="GO:0008696">
    <property type="term" value="F:4-amino-4-deoxychorismate lyase activity"/>
    <property type="evidence" value="ECO:0007669"/>
    <property type="project" value="UniProtKB-UniRule"/>
</dbReference>
<evidence type="ECO:0000313" key="13">
    <source>
        <dbReference type="EMBL" id="BAU48428.1"/>
    </source>
</evidence>
<evidence type="ECO:0000256" key="12">
    <source>
        <dbReference type="NCBIfam" id="TIGR03461"/>
    </source>
</evidence>
<reference evidence="13 14" key="1">
    <citation type="submission" date="2015-08" db="EMBL/GenBank/DDBJ databases">
        <title>Complete genome sequence of Sulfurifustis variabilis.</title>
        <authorList>
            <person name="Miura A."/>
            <person name="Kojima H."/>
            <person name="Fukui M."/>
        </authorList>
    </citation>
    <scope>NUCLEOTIDE SEQUENCE [LARGE SCALE GENOMIC DNA]</scope>
    <source>
        <strain evidence="14">skN76</strain>
    </source>
</reference>
<evidence type="ECO:0000256" key="6">
    <source>
        <dbReference type="ARBA" id="ARBA00023239"/>
    </source>
</evidence>
<comment type="function">
    <text evidence="10">Involved in the biosynthesis of p-aminobenzoate (PABA), a precursor of tetrahydrofolate. Converts 4-amino-4-deoxychorismate into 4-aminobenzoate (PABA) and pyruvate.</text>
</comment>
<evidence type="ECO:0000256" key="10">
    <source>
        <dbReference type="ARBA" id="ARBA00054027"/>
    </source>
</evidence>
<keyword evidence="14" id="KW-1185">Reference proteome</keyword>
<dbReference type="GO" id="GO:0008153">
    <property type="term" value="P:4-aminobenzoate biosynthetic process"/>
    <property type="evidence" value="ECO:0007669"/>
    <property type="project" value="UniProtKB-UniRule"/>
</dbReference>
<dbReference type="InterPro" id="IPR043131">
    <property type="entry name" value="BCAT-like_N"/>
</dbReference>
<evidence type="ECO:0000256" key="4">
    <source>
        <dbReference type="ARBA" id="ARBA00022898"/>
    </source>
</evidence>
<evidence type="ECO:0000256" key="9">
    <source>
        <dbReference type="ARBA" id="ARBA00049529"/>
    </source>
</evidence>
<dbReference type="Gene3D" id="3.20.10.10">
    <property type="entry name" value="D-amino Acid Aminotransferase, subunit A, domain 2"/>
    <property type="match status" value="1"/>
</dbReference>
<dbReference type="InterPro" id="IPR001544">
    <property type="entry name" value="Aminotrans_IV"/>
</dbReference>
<dbReference type="GO" id="GO:0030170">
    <property type="term" value="F:pyridoxal phosphate binding"/>
    <property type="evidence" value="ECO:0007669"/>
    <property type="project" value="InterPro"/>
</dbReference>
<evidence type="ECO:0000256" key="5">
    <source>
        <dbReference type="ARBA" id="ARBA00022909"/>
    </source>
</evidence>
<dbReference type="Pfam" id="PF01063">
    <property type="entry name" value="Aminotran_4"/>
    <property type="match status" value="1"/>
</dbReference>
<dbReference type="PANTHER" id="PTHR42743:SF2">
    <property type="entry name" value="AMINODEOXYCHORISMATE LYASE"/>
    <property type="match status" value="1"/>
</dbReference>
<protein>
    <recommendedName>
        <fullName evidence="11 12">Aminodeoxychorismate lyase</fullName>
        <ecNumber evidence="8 12">4.1.3.38</ecNumber>
    </recommendedName>
</protein>
<evidence type="ECO:0000256" key="7">
    <source>
        <dbReference type="ARBA" id="ARBA00035633"/>
    </source>
</evidence>
<dbReference type="InterPro" id="IPR043132">
    <property type="entry name" value="BCAT-like_C"/>
</dbReference>
<comment type="similarity">
    <text evidence="2">Belongs to the class-IV pyridoxal-phosphate-dependent aminotransferase family.</text>
</comment>
<comment type="pathway">
    <text evidence="7">Cofactor biosynthesis; tetrahydrofolate biosynthesis; 4-aminobenzoate from chorismate: step 2/2.</text>
</comment>
<name>A0A1B4V4F7_9GAMM</name>
<gene>
    <name evidence="13" type="ORF">SVA_1874</name>
</gene>
<sequence length="274" mass="30159">MLVNGEPEDRVPVSDRGFQYGDGLFETIAVREGEPVRWERHLARLGLGCERLGIPPPDARVLREEARRLSHGRERAVLKLVYTRGPSPRGYAPPVSPTPTRALIVSEWPSHRASPPEEGVAVCLCRQRLAANARLAGIKHLNRLEQILARAEWRDEYAEGLMLNARGDIVDGTMSNVFAVLDDVLVTPEIVDCGVAGVMRNLVLQRAAALGIPCRVRALALVDLRRAHEIFLTNSVIGVLPVGRFEERAVAVGAVTRALRRAIAEDDNDVARRA</sequence>
<evidence type="ECO:0000256" key="2">
    <source>
        <dbReference type="ARBA" id="ARBA00009320"/>
    </source>
</evidence>
<dbReference type="PANTHER" id="PTHR42743">
    <property type="entry name" value="AMINO-ACID AMINOTRANSFERASE"/>
    <property type="match status" value="1"/>
</dbReference>
<dbReference type="InterPro" id="IPR017824">
    <property type="entry name" value="Aminodeoxychorismate_lyase_IV"/>
</dbReference>
<dbReference type="GO" id="GO:0005829">
    <property type="term" value="C:cytosol"/>
    <property type="evidence" value="ECO:0007669"/>
    <property type="project" value="TreeGrafter"/>
</dbReference>
<dbReference type="KEGG" id="sva:SVA_1874"/>
<dbReference type="InterPro" id="IPR036038">
    <property type="entry name" value="Aminotransferase-like"/>
</dbReference>
<evidence type="ECO:0000256" key="8">
    <source>
        <dbReference type="ARBA" id="ARBA00035676"/>
    </source>
</evidence>
<comment type="catalytic activity">
    <reaction evidence="9">
        <text>4-amino-4-deoxychorismate = 4-aminobenzoate + pyruvate + H(+)</text>
        <dbReference type="Rhea" id="RHEA:16201"/>
        <dbReference type="ChEBI" id="CHEBI:15361"/>
        <dbReference type="ChEBI" id="CHEBI:15378"/>
        <dbReference type="ChEBI" id="CHEBI:17836"/>
        <dbReference type="ChEBI" id="CHEBI:58406"/>
        <dbReference type="EC" id="4.1.3.38"/>
    </reaction>
</comment>
<keyword evidence="5" id="KW-0289">Folate biosynthesis</keyword>
<dbReference type="AlphaFoldDB" id="A0A1B4V4F7"/>
<keyword evidence="4" id="KW-0663">Pyridoxal phosphate</keyword>
<proteinExistence type="inferred from homology"/>
<dbReference type="Gene3D" id="3.30.470.10">
    <property type="match status" value="1"/>
</dbReference>
<dbReference type="NCBIfam" id="NF004761">
    <property type="entry name" value="PRK06092.1"/>
    <property type="match status" value="1"/>
</dbReference>
<dbReference type="InterPro" id="IPR050571">
    <property type="entry name" value="Class-IV_PLP-Dep_Aminotrnsfr"/>
</dbReference>
<organism evidence="13 14">
    <name type="scientific">Sulfurifustis variabilis</name>
    <dbReference type="NCBI Taxonomy" id="1675686"/>
    <lineage>
        <taxon>Bacteria</taxon>
        <taxon>Pseudomonadati</taxon>
        <taxon>Pseudomonadota</taxon>
        <taxon>Gammaproteobacteria</taxon>
        <taxon>Acidiferrobacterales</taxon>
        <taxon>Acidiferrobacteraceae</taxon>
        <taxon>Sulfurifustis</taxon>
    </lineage>
</organism>
<comment type="subunit">
    <text evidence="3">Homodimer.</text>
</comment>
<evidence type="ECO:0000313" key="14">
    <source>
        <dbReference type="Proteomes" id="UP000218899"/>
    </source>
</evidence>
<dbReference type="NCBIfam" id="TIGR03461">
    <property type="entry name" value="pabC_Proteo"/>
    <property type="match status" value="1"/>
</dbReference>